<reference evidence="1 2" key="1">
    <citation type="submission" date="2019-01" db="EMBL/GenBank/DDBJ databases">
        <title>Genomic insights into a novel species Rhodoferax sp.</title>
        <authorList>
            <person name="Jin L."/>
        </authorList>
    </citation>
    <scope>NUCLEOTIDE SEQUENCE [LARGE SCALE GENOMIC DNA]</scope>
    <source>
        <strain evidence="1 2">CHu59-6-5</strain>
    </source>
</reference>
<dbReference type="KEGG" id="rhf:EUB48_13370"/>
<protein>
    <recommendedName>
        <fullName evidence="3">Acyl CoA:acetate/3-ketoacid CoA transferase</fullName>
    </recommendedName>
</protein>
<dbReference type="RefSeq" id="WP_142819590.1">
    <property type="nucleotide sequence ID" value="NZ_CP035503.1"/>
</dbReference>
<organism evidence="1 2">
    <name type="scientific">Rhodoferax sediminis</name>
    <dbReference type="NCBI Taxonomy" id="2509614"/>
    <lineage>
        <taxon>Bacteria</taxon>
        <taxon>Pseudomonadati</taxon>
        <taxon>Pseudomonadota</taxon>
        <taxon>Betaproteobacteria</taxon>
        <taxon>Burkholderiales</taxon>
        <taxon>Comamonadaceae</taxon>
        <taxon>Rhodoferax</taxon>
    </lineage>
</organism>
<evidence type="ECO:0000313" key="1">
    <source>
        <dbReference type="EMBL" id="QDL38169.1"/>
    </source>
</evidence>
<keyword evidence="2" id="KW-1185">Reference proteome</keyword>
<dbReference type="Proteomes" id="UP000316798">
    <property type="component" value="Chromosome"/>
</dbReference>
<evidence type="ECO:0008006" key="3">
    <source>
        <dbReference type="Google" id="ProtNLM"/>
    </source>
</evidence>
<name>A0A515DCQ6_9BURK</name>
<dbReference type="AlphaFoldDB" id="A0A515DCQ6"/>
<dbReference type="EMBL" id="CP035503">
    <property type="protein sequence ID" value="QDL38169.1"/>
    <property type="molecule type" value="Genomic_DNA"/>
</dbReference>
<proteinExistence type="predicted"/>
<sequence>MSTPHPLLASLQTPERGKVVSAQEAVRLIRDGDTVATSGFVGIGFAEDIALALEVLYLMTGARRVVVAMTYRFRAEPKIVKRRGLLATVTRRVVLVFTELTHIRPTQKGLILQESAHER</sequence>
<evidence type="ECO:0000313" key="2">
    <source>
        <dbReference type="Proteomes" id="UP000316798"/>
    </source>
</evidence>
<dbReference type="OrthoDB" id="9805230at2"/>
<accession>A0A515DCQ6</accession>
<dbReference type="SUPFAM" id="SSF100950">
    <property type="entry name" value="NagB/RpiA/CoA transferase-like"/>
    <property type="match status" value="1"/>
</dbReference>
<dbReference type="Gene3D" id="3.40.1080.10">
    <property type="entry name" value="Glutaconate Coenzyme A-transferase"/>
    <property type="match status" value="1"/>
</dbReference>
<dbReference type="InterPro" id="IPR037171">
    <property type="entry name" value="NagB/RpiA_transferase-like"/>
</dbReference>
<gene>
    <name evidence="1" type="ORF">EUB48_13370</name>
</gene>